<evidence type="ECO:0000313" key="6">
    <source>
        <dbReference type="EMBL" id="CCO04963.1"/>
    </source>
</evidence>
<dbReference type="PANTHER" id="PTHR46889">
    <property type="entry name" value="TRANSPOSASE INSF FOR INSERTION SEQUENCE IS3B-RELATED"/>
    <property type="match status" value="1"/>
</dbReference>
<dbReference type="EMBL" id="HF545616">
    <property type="protein sequence ID" value="CCO04963.1"/>
    <property type="molecule type" value="Genomic_DNA"/>
</dbReference>
<dbReference type="Proteomes" id="UP000027600">
    <property type="component" value="Chromosome I"/>
</dbReference>
<dbReference type="Pfam" id="PF00665">
    <property type="entry name" value="rve"/>
    <property type="match status" value="1"/>
</dbReference>
<proteinExistence type="predicted"/>
<name>A0ABM9QGK0_9FIRM</name>
<dbReference type="SUPFAM" id="SSF53098">
    <property type="entry name" value="Ribonuclease H-like"/>
    <property type="match status" value="1"/>
</dbReference>
<evidence type="ECO:0000313" key="4">
    <source>
        <dbReference type="EMBL" id="CCO04630.1"/>
    </source>
</evidence>
<reference evidence="6 11" key="1">
    <citation type="journal article" date="2014" name="Int. J. Syst. Evol. Microbiol.">
        <title>Complete genome of a new Firmicutes species belonging to the dominant human colonic microbiota ('Ruminococcus bicirculans') reveals two chromosomes and a selective capacity to utilize plant glucans.</title>
        <authorList>
            <consortium name="NISC Comparative Sequencing Program"/>
            <person name="Wegmann U."/>
            <person name="Louis P."/>
            <person name="Goesmann A."/>
            <person name="Henrissat B."/>
            <person name="Duncan S.H."/>
            <person name="Flint H.J."/>
        </authorList>
    </citation>
    <scope>NUCLEOTIDE SEQUENCE [LARGE SCALE GENOMIC DNA]</scope>
    <source>
        <strain evidence="6 11">80/3</strain>
    </source>
</reference>
<dbReference type="Gene3D" id="3.30.420.10">
    <property type="entry name" value="Ribonuclease H-like superfamily/Ribonuclease H"/>
    <property type="match status" value="1"/>
</dbReference>
<dbReference type="Pfam" id="PF13276">
    <property type="entry name" value="HTH_21"/>
    <property type="match status" value="1"/>
</dbReference>
<dbReference type="EMBL" id="HF545616">
    <property type="protein sequence ID" value="CCO05201.1"/>
    <property type="molecule type" value="Genomic_DNA"/>
</dbReference>
<feature type="domain" description="Integrase catalytic" evidence="2">
    <location>
        <begin position="112"/>
        <end position="272"/>
    </location>
</feature>
<evidence type="ECO:0000313" key="8">
    <source>
        <dbReference type="EMBL" id="CCO05210.1"/>
    </source>
</evidence>
<dbReference type="PROSITE" id="PS50994">
    <property type="entry name" value="INTEGRASE"/>
    <property type="match status" value="1"/>
</dbReference>
<dbReference type="InterPro" id="IPR050900">
    <property type="entry name" value="Transposase_IS3/IS150/IS904"/>
</dbReference>
<dbReference type="InterPro" id="IPR036397">
    <property type="entry name" value="RNaseH_sf"/>
</dbReference>
<dbReference type="EMBL" id="HF545616">
    <property type="protein sequence ID" value="CCO05538.1"/>
    <property type="molecule type" value="Genomic_DNA"/>
</dbReference>
<dbReference type="NCBIfam" id="NF033516">
    <property type="entry name" value="transpos_IS3"/>
    <property type="match status" value="1"/>
</dbReference>
<dbReference type="InterPro" id="IPR048020">
    <property type="entry name" value="Transpos_IS3"/>
</dbReference>
<keyword evidence="11" id="KW-1185">Reference proteome</keyword>
<dbReference type="EMBL" id="HF545616">
    <property type="protein sequence ID" value="CCO03975.1"/>
    <property type="molecule type" value="Genomic_DNA"/>
</dbReference>
<evidence type="ECO:0000313" key="5">
    <source>
        <dbReference type="EMBL" id="CCO04657.1"/>
    </source>
</evidence>
<evidence type="ECO:0000256" key="1">
    <source>
        <dbReference type="ARBA" id="ARBA00002286"/>
    </source>
</evidence>
<evidence type="ECO:0000313" key="11">
    <source>
        <dbReference type="Proteomes" id="UP000027600"/>
    </source>
</evidence>
<evidence type="ECO:0000313" key="10">
    <source>
        <dbReference type="EMBL" id="CCO05538.1"/>
    </source>
</evidence>
<evidence type="ECO:0000313" key="3">
    <source>
        <dbReference type="EMBL" id="CCO03975.1"/>
    </source>
</evidence>
<dbReference type="Pfam" id="PF13333">
    <property type="entry name" value="rve_2"/>
    <property type="match status" value="1"/>
</dbReference>
<dbReference type="PANTHER" id="PTHR46889:SF4">
    <property type="entry name" value="TRANSPOSASE INSO FOR INSERTION SEQUENCE ELEMENT IS911B-RELATED"/>
    <property type="match status" value="1"/>
</dbReference>
<evidence type="ECO:0000313" key="9">
    <source>
        <dbReference type="EMBL" id="CCO05255.1"/>
    </source>
</evidence>
<accession>A0ABM9QGK0</accession>
<sequence length="277" mass="32620">MKNDRLNIKEQCELLEINRTSMYYQPVEPAEKALEREEYIKSRIDYWHTKFCYIGHRKIKEKLVQEDGIAIGRKLVRRYMAEMNICPVYPKSNLSKPGKNSLKFPYLLKNLKIDRPNQVWSIDITYIKMGRSHMYLTAIIDWYSRFIVGYELSDTLDTAPVLAAVTNAMEQYGNPEIINSDQGSQFTSNDYIEFLKAKNIRQSMDGKARWVDNVVIERWFRSLKTELIYINEYSNPRELRQQIGSYIKDYNNERPHQALGYKLPVQVYQAKSVCNAA</sequence>
<protein>
    <submittedName>
        <fullName evidence="6">Transposase</fullName>
    </submittedName>
</protein>
<dbReference type="InterPro" id="IPR025948">
    <property type="entry name" value="HTH-like_dom"/>
</dbReference>
<dbReference type="EMBL" id="HF545616">
    <property type="protein sequence ID" value="CCO04630.1"/>
    <property type="molecule type" value="Genomic_DNA"/>
</dbReference>
<dbReference type="EMBL" id="HF545616">
    <property type="protein sequence ID" value="CCO05255.1"/>
    <property type="molecule type" value="Genomic_DNA"/>
</dbReference>
<dbReference type="EMBL" id="HF545616">
    <property type="protein sequence ID" value="CCO04657.1"/>
    <property type="molecule type" value="Genomic_DNA"/>
</dbReference>
<dbReference type="EMBL" id="HF545616">
    <property type="protein sequence ID" value="CCO05210.1"/>
    <property type="molecule type" value="Genomic_DNA"/>
</dbReference>
<dbReference type="InterPro" id="IPR001584">
    <property type="entry name" value="Integrase_cat-core"/>
</dbReference>
<evidence type="ECO:0000313" key="7">
    <source>
        <dbReference type="EMBL" id="CCO05201.1"/>
    </source>
</evidence>
<organism evidence="6 11">
    <name type="scientific">Ruminococcus bicirculans</name>
    <name type="common">ex Wegman et al. 2014</name>
    <dbReference type="NCBI Taxonomy" id="1160721"/>
    <lineage>
        <taxon>Bacteria</taxon>
        <taxon>Bacillati</taxon>
        <taxon>Bacillota</taxon>
        <taxon>Clostridia</taxon>
        <taxon>Eubacteriales</taxon>
        <taxon>Oscillospiraceae</taxon>
        <taxon>Ruminococcus</taxon>
    </lineage>
</organism>
<evidence type="ECO:0000259" key="2">
    <source>
        <dbReference type="PROSITE" id="PS50994"/>
    </source>
</evidence>
<comment type="function">
    <text evidence="1">Involved in the transposition of the insertion sequence.</text>
</comment>
<gene>
    <name evidence="3" type="ORF">RBI_I00242</name>
    <name evidence="4" type="ORF">RBI_I00915</name>
    <name evidence="5" type="ORF">RBI_I00942</name>
    <name evidence="6" type="ORF">RBI_I01251</name>
    <name evidence="7" type="ORF">RBI_I01499</name>
    <name evidence="8" type="ORF">RBI_I01508</name>
    <name evidence="9" type="ORF">RBI_I01553</name>
    <name evidence="10" type="ORF">RBI_I01840</name>
</gene>
<dbReference type="InterPro" id="IPR012337">
    <property type="entry name" value="RNaseH-like_sf"/>
</dbReference>